<keyword evidence="1" id="KW-0812">Transmembrane</keyword>
<dbReference type="GeneID" id="25915331"/>
<keyword evidence="1" id="KW-0472">Membrane</keyword>
<name>A0A0L0F7I3_9EUKA</name>
<feature type="non-terminal residue" evidence="2">
    <location>
        <position position="142"/>
    </location>
</feature>
<organism evidence="2 3">
    <name type="scientific">Sphaeroforma arctica JP610</name>
    <dbReference type="NCBI Taxonomy" id="667725"/>
    <lineage>
        <taxon>Eukaryota</taxon>
        <taxon>Ichthyosporea</taxon>
        <taxon>Ichthyophonida</taxon>
        <taxon>Sphaeroforma</taxon>
    </lineage>
</organism>
<evidence type="ECO:0000313" key="3">
    <source>
        <dbReference type="Proteomes" id="UP000054560"/>
    </source>
</evidence>
<feature type="transmembrane region" description="Helical" evidence="1">
    <location>
        <begin position="99"/>
        <end position="119"/>
    </location>
</feature>
<dbReference type="RefSeq" id="XP_014146516.1">
    <property type="nucleotide sequence ID" value="XM_014291041.1"/>
</dbReference>
<keyword evidence="3" id="KW-1185">Reference proteome</keyword>
<keyword evidence="1" id="KW-1133">Transmembrane helix</keyword>
<gene>
    <name evidence="2" type="ORF">SARC_14827</name>
</gene>
<sequence length="142" mass="16122">MSTRMLVIAFSYRPIHRSHDWFNHNNPVAIAYSANPKKLSHGRLRNGQASQKEIRYKCRQMIEHQTFTGMVAVQRQARETVVKVVSHLDTENNDIRTNLVVLFANFLLLCAYGLLTNILPTSPLAAGIRFVFFSQQDSGSST</sequence>
<evidence type="ECO:0000256" key="1">
    <source>
        <dbReference type="SAM" id="Phobius"/>
    </source>
</evidence>
<dbReference type="EMBL" id="KQ246753">
    <property type="protein sequence ID" value="KNC72614.1"/>
    <property type="molecule type" value="Genomic_DNA"/>
</dbReference>
<reference evidence="2 3" key="1">
    <citation type="submission" date="2011-02" db="EMBL/GenBank/DDBJ databases">
        <title>The Genome Sequence of Sphaeroforma arctica JP610.</title>
        <authorList>
            <consortium name="The Broad Institute Genome Sequencing Platform"/>
            <person name="Russ C."/>
            <person name="Cuomo C."/>
            <person name="Young S.K."/>
            <person name="Zeng Q."/>
            <person name="Gargeya S."/>
            <person name="Alvarado L."/>
            <person name="Berlin A."/>
            <person name="Chapman S.B."/>
            <person name="Chen Z."/>
            <person name="Freedman E."/>
            <person name="Gellesch M."/>
            <person name="Goldberg J."/>
            <person name="Griggs A."/>
            <person name="Gujja S."/>
            <person name="Heilman E."/>
            <person name="Heiman D."/>
            <person name="Howarth C."/>
            <person name="Mehta T."/>
            <person name="Neiman D."/>
            <person name="Pearson M."/>
            <person name="Roberts A."/>
            <person name="Saif S."/>
            <person name="Shea T."/>
            <person name="Shenoy N."/>
            <person name="Sisk P."/>
            <person name="Stolte C."/>
            <person name="Sykes S."/>
            <person name="White J."/>
            <person name="Yandava C."/>
            <person name="Burger G."/>
            <person name="Gray M.W."/>
            <person name="Holland P.W.H."/>
            <person name="King N."/>
            <person name="Lang F.B.F."/>
            <person name="Roger A.J."/>
            <person name="Ruiz-Trillo I."/>
            <person name="Haas B."/>
            <person name="Nusbaum C."/>
            <person name="Birren B."/>
        </authorList>
    </citation>
    <scope>NUCLEOTIDE SEQUENCE [LARGE SCALE GENOMIC DNA]</scope>
    <source>
        <strain evidence="2 3">JP610</strain>
    </source>
</reference>
<evidence type="ECO:0000313" key="2">
    <source>
        <dbReference type="EMBL" id="KNC72614.1"/>
    </source>
</evidence>
<dbReference type="AlphaFoldDB" id="A0A0L0F7I3"/>
<proteinExistence type="predicted"/>
<protein>
    <submittedName>
        <fullName evidence="2">Uncharacterized protein</fullName>
    </submittedName>
</protein>
<dbReference type="Proteomes" id="UP000054560">
    <property type="component" value="Unassembled WGS sequence"/>
</dbReference>
<accession>A0A0L0F7I3</accession>